<keyword evidence="13" id="KW-0378">Hydrolase</keyword>
<evidence type="ECO:0000256" key="6">
    <source>
        <dbReference type="ARBA" id="ARBA00022840"/>
    </source>
</evidence>
<dbReference type="InterPro" id="IPR017871">
    <property type="entry name" value="ABC_transporter-like_CS"/>
</dbReference>
<feature type="domain" description="ABC transmembrane type-1" evidence="12">
    <location>
        <begin position="39"/>
        <end position="317"/>
    </location>
</feature>
<feature type="region of interest" description="Disordered" evidence="9">
    <location>
        <begin position="584"/>
        <end position="603"/>
    </location>
</feature>
<feature type="transmembrane region" description="Helical" evidence="10">
    <location>
        <begin position="162"/>
        <end position="191"/>
    </location>
</feature>
<feature type="region of interest" description="Disordered" evidence="9">
    <location>
        <begin position="1"/>
        <end position="20"/>
    </location>
</feature>
<keyword evidence="8 10" id="KW-0472">Membrane</keyword>
<dbReference type="InterPro" id="IPR003439">
    <property type="entry name" value="ABC_transporter-like_ATP-bd"/>
</dbReference>
<dbReference type="SUPFAM" id="SSF52540">
    <property type="entry name" value="P-loop containing nucleoside triphosphate hydrolases"/>
    <property type="match status" value="1"/>
</dbReference>
<dbReference type="GO" id="GO:0034040">
    <property type="term" value="F:ATPase-coupled lipid transmembrane transporter activity"/>
    <property type="evidence" value="ECO:0007669"/>
    <property type="project" value="TreeGrafter"/>
</dbReference>
<dbReference type="GO" id="GO:0016887">
    <property type="term" value="F:ATP hydrolysis activity"/>
    <property type="evidence" value="ECO:0007669"/>
    <property type="project" value="InterPro"/>
</dbReference>
<evidence type="ECO:0000256" key="7">
    <source>
        <dbReference type="ARBA" id="ARBA00022989"/>
    </source>
</evidence>
<keyword evidence="2" id="KW-0813">Transport</keyword>
<dbReference type="EMBL" id="CP002568">
    <property type="protein sequence ID" value="ADZ71273.1"/>
    <property type="molecule type" value="Genomic_DNA"/>
</dbReference>
<dbReference type="GO" id="GO:0006508">
    <property type="term" value="P:proteolysis"/>
    <property type="evidence" value="ECO:0007669"/>
    <property type="project" value="UniProtKB-KW"/>
</dbReference>
<evidence type="ECO:0000256" key="2">
    <source>
        <dbReference type="ARBA" id="ARBA00022448"/>
    </source>
</evidence>
<dbReference type="InterPro" id="IPR047957">
    <property type="entry name" value="ABC_AprD-like_6TM"/>
</dbReference>
<organism evidence="13 14">
    <name type="scientific">Polymorphum gilvum (strain LMG 25793 / CGMCC 1.9160 / SL003B-26A1)</name>
    <dbReference type="NCBI Taxonomy" id="991905"/>
    <lineage>
        <taxon>Bacteria</taxon>
        <taxon>Pseudomonadati</taxon>
        <taxon>Pseudomonadota</taxon>
        <taxon>Alphaproteobacteria</taxon>
        <taxon>Rhodobacterales</taxon>
        <taxon>Paracoccaceae</taxon>
        <taxon>Polymorphum</taxon>
    </lineage>
</organism>
<dbReference type="PROSITE" id="PS00211">
    <property type="entry name" value="ABC_TRANSPORTER_1"/>
    <property type="match status" value="1"/>
</dbReference>
<dbReference type="RefSeq" id="WP_013653585.1">
    <property type="nucleotide sequence ID" value="NC_015259.1"/>
</dbReference>
<comment type="subcellular location">
    <subcellularLocation>
        <location evidence="1">Cell membrane</location>
        <topology evidence="1">Multi-pass membrane protein</topology>
    </subcellularLocation>
</comment>
<evidence type="ECO:0000256" key="1">
    <source>
        <dbReference type="ARBA" id="ARBA00004651"/>
    </source>
</evidence>
<dbReference type="Pfam" id="PF00005">
    <property type="entry name" value="ABC_tran"/>
    <property type="match status" value="1"/>
</dbReference>
<accession>F2J698</accession>
<dbReference type="InterPro" id="IPR036640">
    <property type="entry name" value="ABC1_TM_sf"/>
</dbReference>
<dbReference type="InterPro" id="IPR011527">
    <property type="entry name" value="ABC1_TM_dom"/>
</dbReference>
<dbReference type="GO" id="GO:0005886">
    <property type="term" value="C:plasma membrane"/>
    <property type="evidence" value="ECO:0007669"/>
    <property type="project" value="UniProtKB-SubCell"/>
</dbReference>
<feature type="transmembrane region" description="Helical" evidence="10">
    <location>
        <begin position="37"/>
        <end position="60"/>
    </location>
</feature>
<gene>
    <name evidence="13" type="ordered locus">SL003B_2849</name>
</gene>
<protein>
    <submittedName>
        <fullName evidence="13">Protease/lipase ABC transporter</fullName>
    </submittedName>
</protein>
<dbReference type="HOGENOM" id="CLU_000604_95_6_5"/>
<dbReference type="SMART" id="SM00382">
    <property type="entry name" value="AAA"/>
    <property type="match status" value="1"/>
</dbReference>
<dbReference type="FunFam" id="3.40.50.300:FF:001444">
    <property type="entry name" value="ABC transporter ATP-binding protein"/>
    <property type="match status" value="1"/>
</dbReference>
<dbReference type="Proteomes" id="UP000008130">
    <property type="component" value="Chromosome"/>
</dbReference>
<dbReference type="eggNOG" id="COG4618">
    <property type="taxonomic scope" value="Bacteria"/>
</dbReference>
<dbReference type="NCBIfam" id="TIGR01842">
    <property type="entry name" value="type_I_sec_PrtD"/>
    <property type="match status" value="1"/>
</dbReference>
<dbReference type="AlphaFoldDB" id="F2J698"/>
<dbReference type="GO" id="GO:0030256">
    <property type="term" value="C:type I protein secretion system complex"/>
    <property type="evidence" value="ECO:0007669"/>
    <property type="project" value="InterPro"/>
</dbReference>
<dbReference type="PROSITE" id="PS50893">
    <property type="entry name" value="ABC_TRANSPORTER_2"/>
    <property type="match status" value="1"/>
</dbReference>
<keyword evidence="13" id="KW-0645">Protease</keyword>
<keyword evidence="14" id="KW-1185">Reference proteome</keyword>
<proteinExistence type="predicted"/>
<reference evidence="13 14" key="1">
    <citation type="journal article" date="2011" name="J. Bacteriol.">
        <title>Complete genome sequence of Polymorphum gilvum SL003B-26A1T, a crude oil-degrading bacterium from oil-polluted saline soil.</title>
        <authorList>
            <person name="Li S.G."/>
            <person name="Tang Y.Q."/>
            <person name="Nie Y."/>
            <person name="Cai M."/>
            <person name="Wu X.L."/>
        </authorList>
    </citation>
    <scope>NUCLEOTIDE SEQUENCE [LARGE SCALE GENOMIC DNA]</scope>
    <source>
        <strain evidence="14">LMG 25793 / CGMCC 1.9160 / SL003B-26A1</strain>
    </source>
</reference>
<keyword evidence="7 10" id="KW-1133">Transmembrane helix</keyword>
<dbReference type="Pfam" id="PF00664">
    <property type="entry name" value="ABC_membrane"/>
    <property type="match status" value="1"/>
</dbReference>
<evidence type="ECO:0000256" key="5">
    <source>
        <dbReference type="ARBA" id="ARBA00022741"/>
    </source>
</evidence>
<evidence type="ECO:0000256" key="3">
    <source>
        <dbReference type="ARBA" id="ARBA00022475"/>
    </source>
</evidence>
<keyword evidence="5" id="KW-0547">Nucleotide-binding</keyword>
<evidence type="ECO:0000313" key="14">
    <source>
        <dbReference type="Proteomes" id="UP000008130"/>
    </source>
</evidence>
<evidence type="ECO:0000256" key="4">
    <source>
        <dbReference type="ARBA" id="ARBA00022692"/>
    </source>
</evidence>
<dbReference type="InterPro" id="IPR039421">
    <property type="entry name" value="Type_1_exporter"/>
</dbReference>
<dbReference type="GO" id="GO:0030253">
    <property type="term" value="P:protein secretion by the type I secretion system"/>
    <property type="evidence" value="ECO:0007669"/>
    <property type="project" value="InterPro"/>
</dbReference>
<feature type="compositionally biased region" description="Low complexity" evidence="9">
    <location>
        <begin position="9"/>
        <end position="20"/>
    </location>
</feature>
<dbReference type="InterPro" id="IPR010128">
    <property type="entry name" value="ATPase_T1SS_PrtD-like"/>
</dbReference>
<dbReference type="PROSITE" id="PS50929">
    <property type="entry name" value="ABC_TM1F"/>
    <property type="match status" value="1"/>
</dbReference>
<dbReference type="PATRIC" id="fig|991905.3.peg.2923"/>
<evidence type="ECO:0000313" key="13">
    <source>
        <dbReference type="EMBL" id="ADZ71273.1"/>
    </source>
</evidence>
<keyword evidence="4 10" id="KW-0812">Transmembrane</keyword>
<dbReference type="CDD" id="cd18586">
    <property type="entry name" value="ABC_6TM_PrtD_like"/>
    <property type="match status" value="1"/>
</dbReference>
<dbReference type="Gene3D" id="3.40.50.300">
    <property type="entry name" value="P-loop containing nucleotide triphosphate hydrolases"/>
    <property type="match status" value="1"/>
</dbReference>
<evidence type="ECO:0000259" key="12">
    <source>
        <dbReference type="PROSITE" id="PS50929"/>
    </source>
</evidence>
<keyword evidence="3" id="KW-1003">Cell membrane</keyword>
<dbReference type="GO" id="GO:0005524">
    <property type="term" value="F:ATP binding"/>
    <property type="evidence" value="ECO:0007669"/>
    <property type="project" value="UniProtKB-KW"/>
</dbReference>
<dbReference type="PANTHER" id="PTHR24221:SF248">
    <property type="entry name" value="ABC TRANSPORTER TRANSMEMBRANE REGION"/>
    <property type="match status" value="1"/>
</dbReference>
<dbReference type="Gene3D" id="1.20.1560.10">
    <property type="entry name" value="ABC transporter type 1, transmembrane domain"/>
    <property type="match status" value="1"/>
</dbReference>
<dbReference type="KEGG" id="pgv:SL003B_2849"/>
<dbReference type="PANTHER" id="PTHR24221">
    <property type="entry name" value="ATP-BINDING CASSETTE SUB-FAMILY B"/>
    <property type="match status" value="1"/>
</dbReference>
<dbReference type="InterPro" id="IPR003593">
    <property type="entry name" value="AAA+_ATPase"/>
</dbReference>
<dbReference type="SUPFAM" id="SSF90123">
    <property type="entry name" value="ABC transporter transmembrane region"/>
    <property type="match status" value="1"/>
</dbReference>
<feature type="domain" description="ABC transporter" evidence="11">
    <location>
        <begin position="348"/>
        <end position="584"/>
    </location>
</feature>
<name>F2J698_POLGS</name>
<dbReference type="GO" id="GO:0008233">
    <property type="term" value="F:peptidase activity"/>
    <property type="evidence" value="ECO:0007669"/>
    <property type="project" value="UniProtKB-KW"/>
</dbReference>
<sequence length="603" mass="62746">MADIAPERPTSASGSPAPSRGGALAPVAAAFGSVRGALVATGAVSLLINLLMLTGPLFMLQVYDRVLVSGSVPTLVVLGTLAFALYVFYGLLEGLRGRILVRIAQRVDARLSGLAYGISMAVPVLHGSRGARLRPVQDLDTVRQFLAGPGPAAIYDVPWLPFYLAIVFLFHSLLGFVALAGAVLISVLIILNEVLSRAPVAQAARVAGQRTAAVETGRRNAEAARAMGMGPALSERWSRDNAAYLARQQEAADRTGAFATAIKTLRFVLQSAILGVGAWLAIRQEISPGVMIAASIMTSRALAPVEQAIAHWRGFLAFRQGLARLREVLGPAQGDGALIDLPLPRERLSLDAVTCAPAGVAKPVVQGVTLQLAAGDGLGIIGPSGSGKSTLARAIVGAVAPLRGVVRFDGADLGQWPEGRRGRFIGYLPQDLQLFDGTIADNIARFEPAARSEAVIEAARLADVHDLVVTLPDGYNTVIGSEGMVLSAGQRQRIALARALYGTPFLVVLDEPNSNLDAEGDAALSRAIKAVRDRGSIVVVIAHRPSAIATVDRVLCLKEGQVVACGPKDEVLRKVVAPVAAPVATPTTAPTTGPGAAAGSTRA</sequence>
<evidence type="ECO:0000256" key="9">
    <source>
        <dbReference type="SAM" id="MobiDB-lite"/>
    </source>
</evidence>
<keyword evidence="6" id="KW-0067">ATP-binding</keyword>
<evidence type="ECO:0000256" key="10">
    <source>
        <dbReference type="SAM" id="Phobius"/>
    </source>
</evidence>
<feature type="transmembrane region" description="Helical" evidence="10">
    <location>
        <begin position="72"/>
        <end position="92"/>
    </location>
</feature>
<dbReference type="GO" id="GO:0140359">
    <property type="term" value="F:ABC-type transporter activity"/>
    <property type="evidence" value="ECO:0007669"/>
    <property type="project" value="InterPro"/>
</dbReference>
<evidence type="ECO:0000259" key="11">
    <source>
        <dbReference type="PROSITE" id="PS50893"/>
    </source>
</evidence>
<evidence type="ECO:0000256" key="8">
    <source>
        <dbReference type="ARBA" id="ARBA00023136"/>
    </source>
</evidence>
<dbReference type="STRING" id="991905.SL003B_2849"/>
<dbReference type="InterPro" id="IPR027417">
    <property type="entry name" value="P-loop_NTPase"/>
</dbReference>